<proteinExistence type="predicted"/>
<keyword evidence="1" id="KW-0472">Membrane</keyword>
<keyword evidence="3" id="KW-1185">Reference proteome</keyword>
<name>I7L5S6_9LACO</name>
<dbReference type="Proteomes" id="UP000009320">
    <property type="component" value="Unassembled WGS sequence"/>
</dbReference>
<accession>I7L5S6</accession>
<protein>
    <submittedName>
        <fullName evidence="2">Uncharacterized protein</fullName>
    </submittedName>
</protein>
<keyword evidence="1" id="KW-1133">Transmembrane helix</keyword>
<feature type="transmembrane region" description="Helical" evidence="1">
    <location>
        <begin position="12"/>
        <end position="35"/>
    </location>
</feature>
<comment type="caution">
    <text evidence="2">The sequence shown here is derived from an EMBL/GenBank/DDBJ whole genome shotgun (WGS) entry which is preliminary data.</text>
</comment>
<sequence length="38" mass="4313">MNLIEKIRQADIDWVALTVLSIICGMILGLIWLVVFVL</sequence>
<evidence type="ECO:0000256" key="1">
    <source>
        <dbReference type="SAM" id="Phobius"/>
    </source>
</evidence>
<dbReference type="EMBL" id="CAKE01000004">
    <property type="protein sequence ID" value="CCI81587.1"/>
    <property type="molecule type" value="Genomic_DNA"/>
</dbReference>
<evidence type="ECO:0000313" key="3">
    <source>
        <dbReference type="Proteomes" id="UP000009320"/>
    </source>
</evidence>
<gene>
    <name evidence="2" type="ORF">BN55_09255</name>
</gene>
<evidence type="ECO:0000313" key="2">
    <source>
        <dbReference type="EMBL" id="CCI81587.1"/>
    </source>
</evidence>
<organism evidence="2 3">
    <name type="scientific">Lactobacillus hominis DSM 23910 = CRBIP 24.179</name>
    <dbReference type="NCBI Taxonomy" id="1423758"/>
    <lineage>
        <taxon>Bacteria</taxon>
        <taxon>Bacillati</taxon>
        <taxon>Bacillota</taxon>
        <taxon>Bacilli</taxon>
        <taxon>Lactobacillales</taxon>
        <taxon>Lactobacillaceae</taxon>
        <taxon>Lactobacillus</taxon>
    </lineage>
</organism>
<keyword evidence="1" id="KW-0812">Transmembrane</keyword>
<reference evidence="2 3" key="1">
    <citation type="submission" date="2012-06" db="EMBL/GenBank/DDBJ databases">
        <title>Draft Genome Sequence of Lactobacillus hominis Strain CRBIP 24.179T, isolated from human intestine.</title>
        <authorList>
            <person name="Cousin S."/>
            <person name="Ma L."/>
            <person name="Bizet C."/>
            <person name="Loux V."/>
            <person name="Bouchier C."/>
            <person name="Clermont D."/>
            <person name="Creno S."/>
        </authorList>
    </citation>
    <scope>NUCLEOTIDE SEQUENCE [LARGE SCALE GENOMIC DNA]</scope>
    <source>
        <strain evidence="3">CRBIP 24.179T</strain>
    </source>
</reference>
<dbReference type="AlphaFoldDB" id="I7L5S6"/>